<keyword evidence="1" id="KW-0812">Transmembrane</keyword>
<dbReference type="RefSeq" id="WP_166283055.1">
    <property type="nucleotide sequence ID" value="NZ_JAANNP010000014.1"/>
</dbReference>
<keyword evidence="1" id="KW-0472">Membrane</keyword>
<dbReference type="EMBL" id="JAANNP010000014">
    <property type="protein sequence ID" value="NHC15002.1"/>
    <property type="molecule type" value="Genomic_DNA"/>
</dbReference>
<comment type="caution">
    <text evidence="2">The sequence shown here is derived from an EMBL/GenBank/DDBJ whole genome shotgun (WGS) entry which is preliminary data.</text>
</comment>
<evidence type="ECO:0000313" key="2">
    <source>
        <dbReference type="EMBL" id="NHC15002.1"/>
    </source>
</evidence>
<dbReference type="Pfam" id="PF10724">
    <property type="entry name" value="DUF2516"/>
    <property type="match status" value="1"/>
</dbReference>
<name>A0ABX0GZM4_9ACTN</name>
<proteinExistence type="predicted"/>
<sequence length="115" mass="12461">MSPLDVTGWILDLIWFIELGIGVFAFVDCLRHKNDAFVAAGKRTKGLWFGITGVALLLILLAYPFQGAGRLDPLNFLVIIAVVASAVYLADVRPAVSQMRGRRGGGGRMGPYGPW</sequence>
<dbReference type="Proteomes" id="UP000800981">
    <property type="component" value="Unassembled WGS sequence"/>
</dbReference>
<feature type="transmembrane region" description="Helical" evidence="1">
    <location>
        <begin position="47"/>
        <end position="65"/>
    </location>
</feature>
<dbReference type="InterPro" id="IPR019662">
    <property type="entry name" value="DUF2516"/>
</dbReference>
<accession>A0ABX0GZM4</accession>
<reference evidence="2 3" key="1">
    <citation type="submission" date="2020-03" db="EMBL/GenBank/DDBJ databases">
        <title>Two novel Motilibacter sp.</title>
        <authorList>
            <person name="Liu S."/>
        </authorList>
    </citation>
    <scope>NUCLEOTIDE SEQUENCE [LARGE SCALE GENOMIC DNA]</scope>
    <source>
        <strain evidence="2 3">E257</strain>
    </source>
</reference>
<evidence type="ECO:0000256" key="1">
    <source>
        <dbReference type="SAM" id="Phobius"/>
    </source>
</evidence>
<gene>
    <name evidence="2" type="ORF">G9H71_14530</name>
</gene>
<feature type="transmembrane region" description="Helical" evidence="1">
    <location>
        <begin position="6"/>
        <end position="27"/>
    </location>
</feature>
<feature type="transmembrane region" description="Helical" evidence="1">
    <location>
        <begin position="71"/>
        <end position="90"/>
    </location>
</feature>
<protein>
    <submittedName>
        <fullName evidence="2">DUF2516 family protein</fullName>
    </submittedName>
</protein>
<keyword evidence="1" id="KW-1133">Transmembrane helix</keyword>
<organism evidence="2 3">
    <name type="scientific">Motilibacter deserti</name>
    <dbReference type="NCBI Taxonomy" id="2714956"/>
    <lineage>
        <taxon>Bacteria</taxon>
        <taxon>Bacillati</taxon>
        <taxon>Actinomycetota</taxon>
        <taxon>Actinomycetes</taxon>
        <taxon>Motilibacterales</taxon>
        <taxon>Motilibacteraceae</taxon>
        <taxon>Motilibacter</taxon>
    </lineage>
</organism>
<keyword evidence="3" id="KW-1185">Reference proteome</keyword>
<evidence type="ECO:0000313" key="3">
    <source>
        <dbReference type="Proteomes" id="UP000800981"/>
    </source>
</evidence>